<reference evidence="1" key="1">
    <citation type="submission" date="2022-08" db="EMBL/GenBank/DDBJ databases">
        <authorList>
            <person name="Gutierrez-Valencia J."/>
        </authorList>
    </citation>
    <scope>NUCLEOTIDE SEQUENCE</scope>
</reference>
<evidence type="ECO:0000313" key="2">
    <source>
        <dbReference type="Proteomes" id="UP001154282"/>
    </source>
</evidence>
<sequence>TRKFQHTQENQFSSFPTSLLQKFPLVHLKSDATSPGRFDHPLVEGNGAALLDSPNRVHRSWSCDREKSK</sequence>
<comment type="caution">
    <text evidence="1">The sequence shown here is derived from an EMBL/GenBank/DDBJ whole genome shotgun (WGS) entry which is preliminary data.</text>
</comment>
<organism evidence="1 2">
    <name type="scientific">Linum tenue</name>
    <dbReference type="NCBI Taxonomy" id="586396"/>
    <lineage>
        <taxon>Eukaryota</taxon>
        <taxon>Viridiplantae</taxon>
        <taxon>Streptophyta</taxon>
        <taxon>Embryophyta</taxon>
        <taxon>Tracheophyta</taxon>
        <taxon>Spermatophyta</taxon>
        <taxon>Magnoliopsida</taxon>
        <taxon>eudicotyledons</taxon>
        <taxon>Gunneridae</taxon>
        <taxon>Pentapetalae</taxon>
        <taxon>rosids</taxon>
        <taxon>fabids</taxon>
        <taxon>Malpighiales</taxon>
        <taxon>Linaceae</taxon>
        <taxon>Linum</taxon>
    </lineage>
</organism>
<name>A0AAV0GV45_9ROSI</name>
<feature type="non-terminal residue" evidence="1">
    <location>
        <position position="1"/>
    </location>
</feature>
<accession>A0AAV0GV45</accession>
<evidence type="ECO:0000313" key="1">
    <source>
        <dbReference type="EMBL" id="CAI0376522.1"/>
    </source>
</evidence>
<dbReference type="AlphaFoldDB" id="A0AAV0GV45"/>
<keyword evidence="2" id="KW-1185">Reference proteome</keyword>
<protein>
    <submittedName>
        <fullName evidence="1">Uncharacterized protein</fullName>
    </submittedName>
</protein>
<gene>
    <name evidence="1" type="ORF">LITE_LOCUS1054</name>
</gene>
<dbReference type="Proteomes" id="UP001154282">
    <property type="component" value="Unassembled WGS sequence"/>
</dbReference>
<proteinExistence type="predicted"/>
<dbReference type="EMBL" id="CAMGYJ010000002">
    <property type="protein sequence ID" value="CAI0376522.1"/>
    <property type="molecule type" value="Genomic_DNA"/>
</dbReference>